<dbReference type="WBParaSite" id="ECPE_0001043701-mRNA-1">
    <property type="protein sequence ID" value="ECPE_0001043701-mRNA-1"/>
    <property type="gene ID" value="ECPE_0001043701"/>
</dbReference>
<feature type="compositionally biased region" description="Polar residues" evidence="4">
    <location>
        <begin position="607"/>
        <end position="621"/>
    </location>
</feature>
<dbReference type="PANTHER" id="PTHR11219">
    <property type="entry name" value="TENEURIN AND N-ACETYLGLUCOSAMINE-1-PHOSPHODIESTER ALPHA-N-ACETYLGLUCOSAMINIDASE"/>
    <property type="match status" value="1"/>
</dbReference>
<evidence type="ECO:0000256" key="3">
    <source>
        <dbReference type="ARBA" id="ARBA00023157"/>
    </source>
</evidence>
<organism evidence="8">
    <name type="scientific">Echinostoma caproni</name>
    <dbReference type="NCBI Taxonomy" id="27848"/>
    <lineage>
        <taxon>Eukaryota</taxon>
        <taxon>Metazoa</taxon>
        <taxon>Spiralia</taxon>
        <taxon>Lophotrochozoa</taxon>
        <taxon>Platyhelminthes</taxon>
        <taxon>Trematoda</taxon>
        <taxon>Digenea</taxon>
        <taxon>Plagiorchiida</taxon>
        <taxon>Echinostomata</taxon>
        <taxon>Echinostomatoidea</taxon>
        <taxon>Echinostomatidae</taxon>
        <taxon>Echinostoma</taxon>
    </lineage>
</organism>
<evidence type="ECO:0000256" key="4">
    <source>
        <dbReference type="SAM" id="MobiDB-lite"/>
    </source>
</evidence>
<feature type="region of interest" description="Disordered" evidence="4">
    <location>
        <begin position="405"/>
        <end position="424"/>
    </location>
</feature>
<dbReference type="InterPro" id="IPR056823">
    <property type="entry name" value="TEN-like_YD-shell"/>
</dbReference>
<dbReference type="PANTHER" id="PTHR11219:SF69">
    <property type="entry name" value="TENEURIN-A"/>
    <property type="match status" value="1"/>
</dbReference>
<evidence type="ECO:0000256" key="1">
    <source>
        <dbReference type="ARBA" id="ARBA00022536"/>
    </source>
</evidence>
<dbReference type="EMBL" id="UZAN01049021">
    <property type="protein sequence ID" value="VDP86997.1"/>
    <property type="molecule type" value="Genomic_DNA"/>
</dbReference>
<dbReference type="AlphaFoldDB" id="A0A183ATX0"/>
<evidence type="ECO:0000256" key="2">
    <source>
        <dbReference type="ARBA" id="ARBA00022737"/>
    </source>
</evidence>
<evidence type="ECO:0000313" key="8">
    <source>
        <dbReference type="WBParaSite" id="ECPE_0001043701-mRNA-1"/>
    </source>
</evidence>
<reference evidence="6 7" key="2">
    <citation type="submission" date="2018-11" db="EMBL/GenBank/DDBJ databases">
        <authorList>
            <consortium name="Pathogen Informatics"/>
        </authorList>
    </citation>
    <scope>NUCLEOTIDE SEQUENCE [LARGE SCALE GENOMIC DNA]</scope>
    <source>
        <strain evidence="6 7">Egypt</strain>
    </source>
</reference>
<name>A0A183ATX0_9TREM</name>
<feature type="region of interest" description="Disordered" evidence="4">
    <location>
        <begin position="607"/>
        <end position="630"/>
    </location>
</feature>
<feature type="domain" description="Teneurin-like YD-shell" evidence="5">
    <location>
        <begin position="531"/>
        <end position="599"/>
    </location>
</feature>
<keyword evidence="2" id="KW-0677">Repeat</keyword>
<dbReference type="OrthoDB" id="442731at2759"/>
<evidence type="ECO:0000313" key="7">
    <source>
        <dbReference type="Proteomes" id="UP000272942"/>
    </source>
</evidence>
<proteinExistence type="predicted"/>
<sequence length="1185" mass="133267">METVTYQYTDERLPYQPSVVTVSGLGAFKLFYASAPLSPMERHVDSAHVDDAVSAIPLGLTRVLTPSGLRRDFSRLVGLRTHQLRYTPWPGSPAPWIYEWGRDFNHTSTSRRSIDTNAPHSGLELLRFIWPSGYRRITASPEQNQLIYDKTLIQWHLLGMEERGSQLNQIDSAPFVQMSDVSSGYRWNMWRTYRGTLLISARIEQHIPGARNAHPNLGGLLHARHVYTYNQNLNLVGIHTQLYTQSRQTDTEVFGSNMDRVILDEQTVAKYDFITGQLLSIRDLDIVHRASSICITYAPRSLQLCRQLDNQGRLKQVVLYPLSSRRDPLYNLSVIYRANSLEAAQQREEQRGQVPRWINFVHGPGGRLEALDREKAGSSLRSHSVLVHNSEGRLARLRIAVSDPQLHHGSPIGPPSGVDAGPTSRSEELQFVYDARGLLKRRGNWQYTFDDDGFLTERRLQNNRIVDRFAYNSKGLLIWAERKLATDSDNLSGSTAANGAATMSGSNSGPMSSDMFHNLDRSPLEDDIGSRRAFRVQYVYDAQDRLVVVRDTLIVRDLMQYFYADPTHLHRITHVFNHGRLVTFRLHYDPVQGHLFAVEEFARLPDSTSEARSGTTSTGSSEPREAQKTADGNQKHMYFVITNHEGAPTAMFSENGKPSWTAEYSATGSRRLSFPNRNKFFSASILEDANIPIGHAGCLVDVHTGFLFCSPTYRAYDPSGATFVSPDWRRLVSDRLPEVYRDPSVLDTHRWGNLEQQDHDIGPAGLLARVSEAIQYPSWWLNYVGFRLDGVLPQLDSGTGRLNRPSRGGTRATVATRQQWQLPVLPVQFSLTGTSISGGEGTCPAVRLLNNKLERLSVIQPSHLTTGGVQGTGLPDFFLRPLHSGDTGRVQLLPAQTMFDSGVILELTDDQLVQVRASGRADLIDPSGYKNPFESGKLADLLLSGTRLMDWWTVTDTPNSRLFVQSFSRLGFGASSLVDDLTLLGLRLPVYHRPTGHNLTLVPTGGHNEVWLTRGALQWRIRFASSWTEAWDQVAWDAQKRGEQLAWYREALMAQQLDLIDPARYPESAMDRMAESSSATHFLGLNYLWTFKQAYQLARQGQLAGYRWVPVVGQSATTRELLTNGTAWTRLYENPDTYQLFKRLPESVPMARVSYAQLQKRPNEASSALPHHCQPPVARDVCDGA</sequence>
<dbReference type="InterPro" id="IPR051216">
    <property type="entry name" value="Teneurin"/>
</dbReference>
<keyword evidence="3" id="KW-1015">Disulfide bond</keyword>
<protein>
    <submittedName>
        <fullName evidence="8">Tox-GHH domain-containing protein</fullName>
    </submittedName>
</protein>
<keyword evidence="1" id="KW-0245">EGF-like domain</keyword>
<reference evidence="8" key="1">
    <citation type="submission" date="2016-06" db="UniProtKB">
        <authorList>
            <consortium name="WormBaseParasite"/>
        </authorList>
    </citation>
    <scope>IDENTIFICATION</scope>
</reference>
<dbReference type="Gene3D" id="2.180.10.10">
    <property type="entry name" value="RHS repeat-associated core"/>
    <property type="match status" value="1"/>
</dbReference>
<dbReference type="Proteomes" id="UP000272942">
    <property type="component" value="Unassembled WGS sequence"/>
</dbReference>
<evidence type="ECO:0000259" key="5">
    <source>
        <dbReference type="Pfam" id="PF25023"/>
    </source>
</evidence>
<accession>A0A183ATX0</accession>
<gene>
    <name evidence="6" type="ORF">ECPE_LOCUS10405</name>
</gene>
<dbReference type="Pfam" id="PF25023">
    <property type="entry name" value="TEN_YD-shell"/>
    <property type="match status" value="1"/>
</dbReference>
<keyword evidence="7" id="KW-1185">Reference proteome</keyword>
<evidence type="ECO:0000313" key="6">
    <source>
        <dbReference type="EMBL" id="VDP86997.1"/>
    </source>
</evidence>